<dbReference type="SUPFAM" id="SSF53335">
    <property type="entry name" value="S-adenosyl-L-methionine-dependent methyltransferases"/>
    <property type="match status" value="1"/>
</dbReference>
<evidence type="ECO:0000313" key="2">
    <source>
        <dbReference type="Proteomes" id="UP000216345"/>
    </source>
</evidence>
<dbReference type="Pfam" id="PF05159">
    <property type="entry name" value="Capsule_synth"/>
    <property type="match status" value="1"/>
</dbReference>
<dbReference type="GO" id="GO:0015774">
    <property type="term" value="P:polysaccharide transport"/>
    <property type="evidence" value="ECO:0007669"/>
    <property type="project" value="InterPro"/>
</dbReference>
<dbReference type="AlphaFoldDB" id="A0A256F049"/>
<dbReference type="Proteomes" id="UP000216345">
    <property type="component" value="Unassembled WGS sequence"/>
</dbReference>
<comment type="caution">
    <text evidence="1">The sequence shown here is derived from an EMBL/GenBank/DDBJ whole genome shotgun (WGS) entry which is preliminary data.</text>
</comment>
<dbReference type="InterPro" id="IPR029063">
    <property type="entry name" value="SAM-dependent_MTases_sf"/>
</dbReference>
<dbReference type="EMBL" id="NNRK01000035">
    <property type="protein sequence ID" value="OYR08100.1"/>
    <property type="molecule type" value="Genomic_DNA"/>
</dbReference>
<reference evidence="1 2" key="1">
    <citation type="submission" date="2017-07" db="EMBL/GenBank/DDBJ databases">
        <title>Phylogenetic study on the rhizospheric bacterium Ochrobactrum sp. A44.</title>
        <authorList>
            <person name="Krzyzanowska D.M."/>
            <person name="Ossowicki A."/>
            <person name="Rajewska M."/>
            <person name="Maciag T."/>
            <person name="Kaczynski Z."/>
            <person name="Czerwicka M."/>
            <person name="Jafra S."/>
        </authorList>
    </citation>
    <scope>NUCLEOTIDE SEQUENCE [LARGE SCALE GENOMIC DNA]</scope>
    <source>
        <strain evidence="1 2">PR17</strain>
    </source>
</reference>
<dbReference type="OrthoDB" id="9816564at2"/>
<evidence type="ECO:0000313" key="1">
    <source>
        <dbReference type="EMBL" id="OYR08100.1"/>
    </source>
</evidence>
<organism evidence="1 2">
    <name type="scientific">Brucella rhizosphaerae</name>
    <dbReference type="NCBI Taxonomy" id="571254"/>
    <lineage>
        <taxon>Bacteria</taxon>
        <taxon>Pseudomonadati</taxon>
        <taxon>Pseudomonadota</taxon>
        <taxon>Alphaproteobacteria</taxon>
        <taxon>Hyphomicrobiales</taxon>
        <taxon>Brucellaceae</taxon>
        <taxon>Brucella/Ochrobactrum group</taxon>
        <taxon>Brucella</taxon>
    </lineage>
</organism>
<keyword evidence="2" id="KW-1185">Reference proteome</keyword>
<gene>
    <name evidence="1" type="ORF">CEV32_2812</name>
</gene>
<sequence>MKTILNRICSLASGVSKYPSDPGAEAIFSFRHEAASVTNYEKLYAQNYYAHQSDSTSYDVERFPRLLRQLAAELSVASLLDIGGGNGKLSQIWREGGGKAASLDYYDNPEAFCKKFDLSRNDGDKTSEIFTFLSGALGKSWISTCLDVAEHIDNEHLADFMLNLKSITGKALVISISTRPSSQANSFHSTVIPIETWKKIFQTAGFEIYSDNYFDELVRDVHFVGTGSDIISVSHWHKINPFRDAKNHQHYLIVRNNGRKRPLSLPNLRKKISDILDITYRWRKRSLDRTYPKLTYCVHFIQDWAFARSIMDAWPADLLRVTLREDCISESYQRVIKGFLIQKGIEFKTLNTSNDARSLMSPPLNASEIWMTATEGNHSVTHQLNSAVIAMARETGYHTFSLQHGMTIASSISPASEVIGVWDSNAKGAFAAAVADPSAHDIEVIGSPKAFDASVEQHSDAIANRFGKWTNDFRSKLLVALNLHWSVHKHGTNETYSWIERLITHNPEHLFFIKPHPDDSSIYDFVSERQYNNIILIDDILLTSMDWPLMRLLKAVDGVLTTQSTIILDSLIARTPVVRLPVEESKAFGPDLKNASFPFDSISIIPIISHDEWSQGAIPSALSKPPVSLPKAFDNHSSFFSGIVALSATRKGMDSSSISASTSKALSEAMQHVNLNGNPHKDILALDLALERFLS</sequence>
<proteinExistence type="predicted"/>
<dbReference type="InterPro" id="IPR007833">
    <property type="entry name" value="Capsule_polysaccharide_synth"/>
</dbReference>
<dbReference type="RefSeq" id="WP_094579312.1">
    <property type="nucleotide sequence ID" value="NZ_JBHEEL010000005.1"/>
</dbReference>
<name>A0A256F049_9HYPH</name>
<dbReference type="GO" id="GO:0000271">
    <property type="term" value="P:polysaccharide biosynthetic process"/>
    <property type="evidence" value="ECO:0007669"/>
    <property type="project" value="InterPro"/>
</dbReference>
<dbReference type="Gene3D" id="3.40.50.150">
    <property type="entry name" value="Vaccinia Virus protein VP39"/>
    <property type="match status" value="1"/>
</dbReference>
<protein>
    <submittedName>
        <fullName evidence="1">Capsule polysaccharide biosynthesis family protein</fullName>
    </submittedName>
</protein>
<accession>A0A256F049</accession>